<feature type="compositionally biased region" description="Polar residues" evidence="4">
    <location>
        <begin position="797"/>
        <end position="811"/>
    </location>
</feature>
<feature type="compositionally biased region" description="Basic and acidic residues" evidence="4">
    <location>
        <begin position="176"/>
        <end position="189"/>
    </location>
</feature>
<feature type="domain" description="SH2" evidence="5">
    <location>
        <begin position="52"/>
        <end position="141"/>
    </location>
</feature>
<evidence type="ECO:0000313" key="11">
    <source>
        <dbReference type="RefSeq" id="XP_072835997.1"/>
    </source>
</evidence>
<dbReference type="SUPFAM" id="SSF55550">
    <property type="entry name" value="SH2 domain"/>
    <property type="match status" value="1"/>
</dbReference>
<protein>
    <submittedName>
        <fullName evidence="9 10">Ras and Rab interactor-like protein isoform X1</fullName>
    </submittedName>
</protein>
<dbReference type="InterPro" id="IPR000980">
    <property type="entry name" value="SH2"/>
</dbReference>
<dbReference type="Pfam" id="PF00788">
    <property type="entry name" value="RA"/>
    <property type="match status" value="1"/>
</dbReference>
<dbReference type="PROSITE" id="PS50001">
    <property type="entry name" value="SH2"/>
    <property type="match status" value="1"/>
</dbReference>
<dbReference type="PANTHER" id="PTHR23101:SF72">
    <property type="entry name" value="RAS AND RAB INTERACTOR-LIKE PROTEIN"/>
    <property type="match status" value="1"/>
</dbReference>
<keyword evidence="3" id="KW-0727">SH2 domain</keyword>
<evidence type="ECO:0000256" key="2">
    <source>
        <dbReference type="ARBA" id="ARBA00022468"/>
    </source>
</evidence>
<dbReference type="SUPFAM" id="SSF109993">
    <property type="entry name" value="VPS9 domain"/>
    <property type="match status" value="1"/>
</dbReference>
<dbReference type="InterPro" id="IPR000159">
    <property type="entry name" value="RA_dom"/>
</dbReference>
<sequence>MFPVHQDMNEITGGASRSLEEKEPRTQPTVANGKSETPLPLLDRLSLTQRIWELLDGQPAQAEELLSAQGSGAFIVTRNRPAGVKTLILQIQEAVCHFPIKEESSAVYLEGSLLRFRDLLELVSFYLVSRDILPCPLRIPDGLRLPSKPELDAVAALGMKFWTMPLKSGSGPSSAKADDRPPGPHRDPPESSQPACSIQVTSEEGALCIINPLFLSVHSDSSWLDLATSQGRLSRRRRRRRTQQGSNGWIEAASKEQGSSLEGLDHPGPLEEEEEKYDPPSSSSSTWPKRLDRPLSMRSSEAVSEDSLLTSECPQKEIRTPHRVSWIEGIPAGTPPAGLLEKSYSELSLLSETLLPPPLLELDSLSLSSAEDDADSPLLTPATPQARQRRSSALLTYKVLHRLSAVSSTLGSFLSAERRISRRVQELAQDPTSYVGGLVQSFVGHILRGAGARHPTSTDMLQEIRQMISNLKGYLCESSELHAICEYSEGEEMDLGSVVEGALYKCLLKPLRDAIYAQLLDFRSHDGTLSRLRDHQRTMTQQSLAQLDVAAGVPDSAGLERIQTKLSLMHQAYSPKKKETQMLKVCKMLYEAMNQTAGRTEAFGADDFLPVLIYTLVNSDIASVQLDVEYMMELMDPSQLQGEGGYYLTTWFGALYHIANFQPAAMVTRQISIEAQHSIHQWHRRRTIHHHHHHHHQAKRTPSQNTLYVSLHEPFSNQKTVAVSEDTTAASVCAACAEKYGVSDREAYGLFLVSGESSQLLAEDSYPQRLHLESLQSKGAPVNFVFKLKDGALPTDTPLSCQNPNGLTGSQEPLEEAGRGQSEVDGI</sequence>
<dbReference type="InterPro" id="IPR003123">
    <property type="entry name" value="VPS9"/>
</dbReference>
<dbReference type="RefSeq" id="XP_072835995.1">
    <property type="nucleotide sequence ID" value="XM_072979894.1"/>
</dbReference>
<feature type="region of interest" description="Disordered" evidence="4">
    <location>
        <begin position="167"/>
        <end position="198"/>
    </location>
</feature>
<feature type="domain" description="VPS9" evidence="7">
    <location>
        <begin position="523"/>
        <end position="667"/>
    </location>
</feature>
<comment type="similarity">
    <text evidence="1">Belongs to the RIN (Ras interaction/interference) family.</text>
</comment>
<proteinExistence type="inferred from homology"/>
<dbReference type="PANTHER" id="PTHR23101">
    <property type="entry name" value="RAB GDP/GTP EXCHANGE FACTOR"/>
    <property type="match status" value="1"/>
</dbReference>
<evidence type="ECO:0000259" key="7">
    <source>
        <dbReference type="PROSITE" id="PS51205"/>
    </source>
</evidence>
<evidence type="ECO:0000256" key="4">
    <source>
        <dbReference type="SAM" id="MobiDB-lite"/>
    </source>
</evidence>
<dbReference type="PROSITE" id="PS50200">
    <property type="entry name" value="RA"/>
    <property type="match status" value="1"/>
</dbReference>
<dbReference type="Gene3D" id="3.30.505.10">
    <property type="entry name" value="SH2 domain"/>
    <property type="match status" value="1"/>
</dbReference>
<feature type="region of interest" description="Disordered" evidence="4">
    <location>
        <begin position="1"/>
        <end position="35"/>
    </location>
</feature>
<keyword evidence="2" id="KW-0343">GTPase activation</keyword>
<gene>
    <name evidence="9 10 11" type="primary">RINL</name>
</gene>
<evidence type="ECO:0000256" key="1">
    <source>
        <dbReference type="ARBA" id="ARBA00006919"/>
    </source>
</evidence>
<dbReference type="InterPro" id="IPR037191">
    <property type="entry name" value="VPS9_dom_sf"/>
</dbReference>
<feature type="compositionally biased region" description="Basic residues" evidence="4">
    <location>
        <begin position="233"/>
        <end position="242"/>
    </location>
</feature>
<dbReference type="Gene3D" id="1.20.1050.80">
    <property type="entry name" value="VPS9 domain"/>
    <property type="match status" value="1"/>
</dbReference>
<dbReference type="GeneID" id="110075684"/>
<dbReference type="InterPro" id="IPR045046">
    <property type="entry name" value="Vps9-like"/>
</dbReference>
<dbReference type="Pfam" id="PF02204">
    <property type="entry name" value="VPS9"/>
    <property type="match status" value="1"/>
</dbReference>
<feature type="compositionally biased region" description="Polar residues" evidence="4">
    <location>
        <begin position="26"/>
        <end position="35"/>
    </location>
</feature>
<evidence type="ECO:0000313" key="10">
    <source>
        <dbReference type="RefSeq" id="XP_072835996.1"/>
    </source>
</evidence>
<evidence type="ECO:0000313" key="8">
    <source>
        <dbReference type="Proteomes" id="UP001652642"/>
    </source>
</evidence>
<dbReference type="SMART" id="SM00314">
    <property type="entry name" value="RA"/>
    <property type="match status" value="1"/>
</dbReference>
<feature type="region of interest" description="Disordered" evidence="4">
    <location>
        <begin position="797"/>
        <end position="827"/>
    </location>
</feature>
<reference evidence="9 10" key="1">
    <citation type="submission" date="2025-05" db="UniProtKB">
        <authorList>
            <consortium name="RefSeq"/>
        </authorList>
    </citation>
    <scope>IDENTIFICATION</scope>
</reference>
<dbReference type="RefSeq" id="XP_072835997.1">
    <property type="nucleotide sequence ID" value="XM_072979896.1"/>
</dbReference>
<dbReference type="Proteomes" id="UP001652642">
    <property type="component" value="Chromosome 9"/>
</dbReference>
<dbReference type="PROSITE" id="PS51205">
    <property type="entry name" value="VPS9"/>
    <property type="match status" value="1"/>
</dbReference>
<evidence type="ECO:0000259" key="5">
    <source>
        <dbReference type="PROSITE" id="PS50001"/>
    </source>
</evidence>
<organism evidence="8 9">
    <name type="scientific">Pogona vitticeps</name>
    <name type="common">central bearded dragon</name>
    <dbReference type="NCBI Taxonomy" id="103695"/>
    <lineage>
        <taxon>Eukaryota</taxon>
        <taxon>Metazoa</taxon>
        <taxon>Chordata</taxon>
        <taxon>Craniata</taxon>
        <taxon>Vertebrata</taxon>
        <taxon>Euteleostomi</taxon>
        <taxon>Lepidosauria</taxon>
        <taxon>Squamata</taxon>
        <taxon>Bifurcata</taxon>
        <taxon>Unidentata</taxon>
        <taxon>Episquamata</taxon>
        <taxon>Toxicofera</taxon>
        <taxon>Iguania</taxon>
        <taxon>Acrodonta</taxon>
        <taxon>Agamidae</taxon>
        <taxon>Amphibolurinae</taxon>
        <taxon>Pogona</taxon>
    </lineage>
</organism>
<dbReference type="Pfam" id="PF23268">
    <property type="entry name" value="RIN1"/>
    <property type="match status" value="1"/>
</dbReference>
<dbReference type="RefSeq" id="XP_072835996.1">
    <property type="nucleotide sequence ID" value="XM_072979895.1"/>
</dbReference>
<feature type="region of interest" description="Disordered" evidence="4">
    <location>
        <begin position="228"/>
        <end position="312"/>
    </location>
</feature>
<evidence type="ECO:0000259" key="6">
    <source>
        <dbReference type="PROSITE" id="PS50200"/>
    </source>
</evidence>
<keyword evidence="8" id="KW-1185">Reference proteome</keyword>
<name>A0ABM5ES63_9SAUR</name>
<dbReference type="SMART" id="SM00167">
    <property type="entry name" value="VPS9"/>
    <property type="match status" value="1"/>
</dbReference>
<feature type="compositionally biased region" description="Polar residues" evidence="4">
    <location>
        <begin position="297"/>
        <end position="312"/>
    </location>
</feature>
<accession>A0ABM5ES63</accession>
<evidence type="ECO:0000256" key="3">
    <source>
        <dbReference type="PROSITE-ProRule" id="PRU00191"/>
    </source>
</evidence>
<feature type="domain" description="Ras-associating" evidence="6">
    <location>
        <begin position="719"/>
        <end position="791"/>
    </location>
</feature>
<evidence type="ECO:0000313" key="9">
    <source>
        <dbReference type="RefSeq" id="XP_072835995.1"/>
    </source>
</evidence>
<dbReference type="InterPro" id="IPR036860">
    <property type="entry name" value="SH2_dom_sf"/>
</dbReference>